<sequence>MNISKCKYLIIGGGASGLMFANTKKNDDIILLEKENELGGYCRTIYQDGFVWDYAGHFFHFANEDIKNFFRSKISDSDLVLREKITKIFYKDLVIDFPFQTNIHQLDKEEFIDCLYDLFFKNESEHYNSFLSMLYGKFGTSITDKFLRPYNEKLYACDLNLLDQNAMGRFFPYADLTKIIRNFKSEFQDSYNSTFLYPRRGAKVFIDALAEDISSKLISVGESVISINVKDKIVTTNKRNISYQFLINSMPFNSLLESIVDINYKDIINTLSWNKVLVLNLGFDKASKYNDIHWSYFPEKEYNFYRVGFYNNILGDERLSLYVEIGFSPNEYINVDEQLRLAILGLKKSGIIDEHKVISYIPIIMDPAYVHVDNKLDSIKDNIKESLSERGVYTIGRYGDWKYCSIEDSMLDAIKISQEI</sequence>
<dbReference type="PANTHER" id="PTHR21197">
    <property type="entry name" value="UDP-GALACTOPYRANOSE MUTASE"/>
    <property type="match status" value="1"/>
</dbReference>
<dbReference type="InterPro" id="IPR036188">
    <property type="entry name" value="FAD/NAD-bd_sf"/>
</dbReference>
<dbReference type="GO" id="GO:0050660">
    <property type="term" value="F:flavin adenine dinucleotide binding"/>
    <property type="evidence" value="ECO:0007669"/>
    <property type="project" value="TreeGrafter"/>
</dbReference>
<accession>A0A2X4UVX8</accession>
<proteinExistence type="predicted"/>
<reference evidence="1 2" key="1">
    <citation type="submission" date="2018-06" db="EMBL/GenBank/DDBJ databases">
        <authorList>
            <consortium name="Pathogen Informatics"/>
            <person name="Doyle S."/>
        </authorList>
    </citation>
    <scope>NUCLEOTIDE SEQUENCE [LARGE SCALE GENOMIC DNA]</scope>
    <source>
        <strain evidence="1 2">NCTC12151</strain>
    </source>
</reference>
<name>A0A2X4UVX8_9GAMM</name>
<dbReference type="PANTHER" id="PTHR21197:SF0">
    <property type="entry name" value="UDP-GALACTOPYRANOSE MUTASE"/>
    <property type="match status" value="1"/>
</dbReference>
<dbReference type="RefSeq" id="WP_111739594.1">
    <property type="nucleotide sequence ID" value="NZ_LR698987.1"/>
</dbReference>
<gene>
    <name evidence="1" type="ORF">NCTC12151_01033</name>
</gene>
<dbReference type="GO" id="GO:0005829">
    <property type="term" value="C:cytosol"/>
    <property type="evidence" value="ECO:0007669"/>
    <property type="project" value="TreeGrafter"/>
</dbReference>
<dbReference type="EMBL" id="LS483470">
    <property type="protein sequence ID" value="SQI37180.1"/>
    <property type="molecule type" value="Genomic_DNA"/>
</dbReference>
<evidence type="ECO:0000313" key="2">
    <source>
        <dbReference type="Proteomes" id="UP000249005"/>
    </source>
</evidence>
<organism evidence="1 2">
    <name type="scientific">Leminorella richardii</name>
    <dbReference type="NCBI Taxonomy" id="158841"/>
    <lineage>
        <taxon>Bacteria</taxon>
        <taxon>Pseudomonadati</taxon>
        <taxon>Pseudomonadota</taxon>
        <taxon>Gammaproteobacteria</taxon>
        <taxon>Enterobacterales</taxon>
        <taxon>Budviciaceae</taxon>
        <taxon>Leminorella</taxon>
    </lineage>
</organism>
<protein>
    <submittedName>
        <fullName evidence="1">Protoporphyrinogen oxidase</fullName>
    </submittedName>
</protein>
<evidence type="ECO:0000313" key="1">
    <source>
        <dbReference type="EMBL" id="SQI37180.1"/>
    </source>
</evidence>
<dbReference type="Pfam" id="PF13450">
    <property type="entry name" value="NAD_binding_8"/>
    <property type="match status" value="1"/>
</dbReference>
<dbReference type="Proteomes" id="UP000249005">
    <property type="component" value="Chromosome 1"/>
</dbReference>
<keyword evidence="2" id="KW-1185">Reference proteome</keyword>
<dbReference type="KEGG" id="lri:NCTC12151_01033"/>
<dbReference type="SUPFAM" id="SSF51971">
    <property type="entry name" value="Nucleotide-binding domain"/>
    <property type="match status" value="1"/>
</dbReference>
<dbReference type="GO" id="GO:0008767">
    <property type="term" value="F:UDP-galactopyranose mutase activity"/>
    <property type="evidence" value="ECO:0007669"/>
    <property type="project" value="TreeGrafter"/>
</dbReference>
<dbReference type="Gene3D" id="3.50.50.60">
    <property type="entry name" value="FAD/NAD(P)-binding domain"/>
    <property type="match status" value="1"/>
</dbReference>
<dbReference type="OrthoDB" id="9816564at2"/>
<dbReference type="AlphaFoldDB" id="A0A2X4UVX8"/>